<dbReference type="Proteomes" id="UP001344906">
    <property type="component" value="Unassembled WGS sequence"/>
</dbReference>
<keyword evidence="3" id="KW-1185">Reference proteome</keyword>
<gene>
    <name evidence="2" type="ORF">KDH_29180</name>
</gene>
<feature type="domain" description="TnsA endonuclease N-terminal" evidence="1">
    <location>
        <begin position="44"/>
        <end position="120"/>
    </location>
</feature>
<organism evidence="2 3">
    <name type="scientific">Dictyobacter halimunensis</name>
    <dbReference type="NCBI Taxonomy" id="3026934"/>
    <lineage>
        <taxon>Bacteria</taxon>
        <taxon>Bacillati</taxon>
        <taxon>Chloroflexota</taxon>
        <taxon>Ktedonobacteria</taxon>
        <taxon>Ktedonobacterales</taxon>
        <taxon>Dictyobacteraceae</taxon>
        <taxon>Dictyobacter</taxon>
    </lineage>
</organism>
<dbReference type="EMBL" id="BSRI01000001">
    <property type="protein sequence ID" value="GLV56074.1"/>
    <property type="molecule type" value="Genomic_DNA"/>
</dbReference>
<proteinExistence type="predicted"/>
<accession>A0ABQ6FP71</accession>
<protein>
    <recommendedName>
        <fullName evidence="1">TnsA endonuclease N-terminal domain-containing protein</fullName>
    </recommendedName>
</protein>
<dbReference type="Pfam" id="PF08722">
    <property type="entry name" value="Tn7_TnsA-like_N"/>
    <property type="match status" value="1"/>
</dbReference>
<reference evidence="2 3" key="1">
    <citation type="submission" date="2023-02" db="EMBL/GenBank/DDBJ databases">
        <title>Dictyobacter halimunensis sp. nov., a new member of the class Ktedonobacteria from forest soil in a geothermal area.</title>
        <authorList>
            <person name="Rachmania M.K."/>
            <person name="Ningsih F."/>
            <person name="Sakai Y."/>
            <person name="Yabe S."/>
            <person name="Yokota A."/>
            <person name="Sjamsuridzal W."/>
        </authorList>
    </citation>
    <scope>NUCLEOTIDE SEQUENCE [LARGE SCALE GENOMIC DNA]</scope>
    <source>
        <strain evidence="2 3">S3.2.2.5</strain>
    </source>
</reference>
<evidence type="ECO:0000259" key="1">
    <source>
        <dbReference type="Pfam" id="PF08722"/>
    </source>
</evidence>
<dbReference type="InterPro" id="IPR014833">
    <property type="entry name" value="TnsA_N"/>
</dbReference>
<evidence type="ECO:0000313" key="2">
    <source>
        <dbReference type="EMBL" id="GLV56074.1"/>
    </source>
</evidence>
<evidence type="ECO:0000313" key="3">
    <source>
        <dbReference type="Proteomes" id="UP001344906"/>
    </source>
</evidence>
<dbReference type="RefSeq" id="WP_338250963.1">
    <property type="nucleotide sequence ID" value="NZ_BSRI01000001.1"/>
</dbReference>
<sequence length="225" mass="25713">MSTHSFRSKRATIRGSIPSKKSARRMVPYAGLLKRAYIYLLEHDPSVLSYEAQPFSLSYQVGTRIAQYTPDFRVIWKQERPRLVSCAYQACISERSSLAQWTAAQLWCAQHEHDFALVTEETLRPHHALLINLEMLAVHSFSPVPPQTYDYVIKVISSIDGPFSPTELVQRTPQLHAFQTKSLIWNLVYRGELLTDLTQPLHFHTTALIWKGTQSTPQPSPPELP</sequence>
<name>A0ABQ6FP71_9CHLR</name>
<comment type="caution">
    <text evidence="2">The sequence shown here is derived from an EMBL/GenBank/DDBJ whole genome shotgun (WGS) entry which is preliminary data.</text>
</comment>